<comment type="caution">
    <text evidence="1">The sequence shown here is derived from an EMBL/GenBank/DDBJ whole genome shotgun (WGS) entry which is preliminary data.</text>
</comment>
<name>A0A645GNH5_9ZZZZ</name>
<accession>A0A645GNH5</accession>
<gene>
    <name evidence="1" type="ORF">SDC9_175923</name>
</gene>
<sequence length="110" mass="12698">MTIFVWQIGHIFRIDIRRVGHNQVILDFQQIAEQIGTDRRDVMDQAVFFNIVFGHRQRVSGDIHRINFGFREGIRAGNGNTTAAGTHIEDMLRLLINKTRKAVIDKLANR</sequence>
<dbReference type="EMBL" id="VSSQ01078795">
    <property type="protein sequence ID" value="MPN28481.1"/>
    <property type="molecule type" value="Genomic_DNA"/>
</dbReference>
<organism evidence="1">
    <name type="scientific">bioreactor metagenome</name>
    <dbReference type="NCBI Taxonomy" id="1076179"/>
    <lineage>
        <taxon>unclassified sequences</taxon>
        <taxon>metagenomes</taxon>
        <taxon>ecological metagenomes</taxon>
    </lineage>
</organism>
<protein>
    <submittedName>
        <fullName evidence="1">Uncharacterized protein</fullName>
    </submittedName>
</protein>
<reference evidence="1" key="1">
    <citation type="submission" date="2019-08" db="EMBL/GenBank/DDBJ databases">
        <authorList>
            <person name="Kucharzyk K."/>
            <person name="Murdoch R.W."/>
            <person name="Higgins S."/>
            <person name="Loffler F."/>
        </authorList>
    </citation>
    <scope>NUCLEOTIDE SEQUENCE</scope>
</reference>
<evidence type="ECO:0000313" key="1">
    <source>
        <dbReference type="EMBL" id="MPN28481.1"/>
    </source>
</evidence>
<dbReference type="AlphaFoldDB" id="A0A645GNH5"/>
<proteinExistence type="predicted"/>